<dbReference type="Gene3D" id="3.40.190.10">
    <property type="entry name" value="Periplasmic binding protein-like II"/>
    <property type="match status" value="2"/>
</dbReference>
<dbReference type="EMBL" id="VSSQ01000381">
    <property type="protein sequence ID" value="MPL93118.1"/>
    <property type="molecule type" value="Genomic_DNA"/>
</dbReference>
<reference evidence="3" key="1">
    <citation type="submission" date="2019-08" db="EMBL/GenBank/DDBJ databases">
        <authorList>
            <person name="Kucharzyk K."/>
            <person name="Murdoch R.W."/>
            <person name="Higgins S."/>
            <person name="Loffler F."/>
        </authorList>
    </citation>
    <scope>NUCLEOTIDE SEQUENCE</scope>
</reference>
<dbReference type="PANTHER" id="PTHR35936:SF19">
    <property type="entry name" value="AMINO-ACID-BINDING PROTEIN YXEM-RELATED"/>
    <property type="match status" value="1"/>
</dbReference>
<organism evidence="3">
    <name type="scientific">bioreactor metagenome</name>
    <dbReference type="NCBI Taxonomy" id="1076179"/>
    <lineage>
        <taxon>unclassified sequences</taxon>
        <taxon>metagenomes</taxon>
        <taxon>ecological metagenomes</taxon>
    </lineage>
</organism>
<proteinExistence type="predicted"/>
<evidence type="ECO:0000259" key="2">
    <source>
        <dbReference type="SMART" id="SM00062"/>
    </source>
</evidence>
<dbReference type="SMART" id="SM00062">
    <property type="entry name" value="PBPb"/>
    <property type="match status" value="1"/>
</dbReference>
<sequence>MCKAWKILLQVVLFVVVVGICNTGVRAYAADSKLDEIVARGYIMVGTTGDYKPMSYLNKDTGKYEGFDTAAAELLAQSLGVQVQWVPTTWKTLTADTLAGKFDIAMCGITRTFARAKQMSMSNGYLVFGKTILCRKTDTKKFNSLADLNKKSVRVMVNPGGTNEKFAKENLPQCTLIVHAQNAEIPGLVAAGKADVMITETMEARRYVRDNNKLSAPLINSPFTKNDFGILMQRGDQIFLNYVNMFMEEKTFDGTFEKLETEYIK</sequence>
<evidence type="ECO:0000256" key="1">
    <source>
        <dbReference type="ARBA" id="ARBA00022729"/>
    </source>
</evidence>
<dbReference type="InterPro" id="IPR001638">
    <property type="entry name" value="Solute-binding_3/MltF_N"/>
</dbReference>
<keyword evidence="1" id="KW-0732">Signal</keyword>
<dbReference type="SUPFAM" id="SSF53850">
    <property type="entry name" value="Periplasmic binding protein-like II"/>
    <property type="match status" value="1"/>
</dbReference>
<name>A0A644VP08_9ZZZZ</name>
<gene>
    <name evidence="3" type="primary">pheC_1</name>
    <name evidence="3" type="ORF">SDC9_39244</name>
</gene>
<dbReference type="PANTHER" id="PTHR35936">
    <property type="entry name" value="MEMBRANE-BOUND LYTIC MUREIN TRANSGLYCOSYLASE F"/>
    <property type="match status" value="1"/>
</dbReference>
<evidence type="ECO:0000313" key="3">
    <source>
        <dbReference type="EMBL" id="MPL93118.1"/>
    </source>
</evidence>
<feature type="domain" description="Solute-binding protein family 3/N-terminal" evidence="2">
    <location>
        <begin position="42"/>
        <end position="265"/>
    </location>
</feature>
<accession>A0A644VP08</accession>
<comment type="caution">
    <text evidence="3">The sequence shown here is derived from an EMBL/GenBank/DDBJ whole genome shotgun (WGS) entry which is preliminary data.</text>
</comment>
<dbReference type="Pfam" id="PF00497">
    <property type="entry name" value="SBP_bac_3"/>
    <property type="match status" value="1"/>
</dbReference>
<dbReference type="AlphaFoldDB" id="A0A644VP08"/>
<protein>
    <submittedName>
        <fullName evidence="3">Cyclohexadienyl dehydratase</fullName>
    </submittedName>
</protein>